<sequence>MLHLSQITTQSMGRPRKDPKDKHLPPRVTKNRYSYVWKPKGTKQSVTLAPITGTSMSRLWARYEEEKAKRSDVMTFTKLWKLFTSSPAFAELAPRTQTDYRSYEKNLVPVFGNMRADDIKIEMVRIYMDKRGQRSINQANQELGGMSRVFSWGYERGYVKGNPCKGVRKFSLKARDVYVTDEEYQAIYEEAVPALRVGMEISYLCAARVSDVLSLKWSQVSEEGIFIQQGKTGTKQIKVWTERLHNAIELAKTLGGRETVICSSKKTKYSKSGFNDLWETAREAAGKKLDRKLPCTFHDLKAKGISDYEGSSKDKQLFSGHKTESQVVVYDRKVKISPTLDLPVLGKSEDDDGEFYTK</sequence>
<dbReference type="InterPro" id="IPR050090">
    <property type="entry name" value="Tyrosine_recombinase_XerCD"/>
</dbReference>
<feature type="region of interest" description="Disordered" evidence="5">
    <location>
        <begin position="1"/>
        <end position="27"/>
    </location>
</feature>
<feature type="compositionally biased region" description="Polar residues" evidence="5">
    <location>
        <begin position="1"/>
        <end position="12"/>
    </location>
</feature>
<proteinExistence type="inferred from homology"/>
<dbReference type="PANTHER" id="PTHR30349">
    <property type="entry name" value="PHAGE INTEGRASE-RELATED"/>
    <property type="match status" value="1"/>
</dbReference>
<evidence type="ECO:0000256" key="5">
    <source>
        <dbReference type="SAM" id="MobiDB-lite"/>
    </source>
</evidence>
<keyword evidence="2" id="KW-0229">DNA integration</keyword>
<evidence type="ECO:0000256" key="4">
    <source>
        <dbReference type="ARBA" id="ARBA00023172"/>
    </source>
</evidence>
<gene>
    <name evidence="7" type="ORF">GHA_02216</name>
</gene>
<comment type="similarity">
    <text evidence="1">Belongs to the 'phage' integrase family.</text>
</comment>
<dbReference type="InterPro" id="IPR002104">
    <property type="entry name" value="Integrase_catalytic"/>
</dbReference>
<name>A0ABM8MI90_9ENTR</name>
<feature type="compositionally biased region" description="Basic and acidic residues" evidence="5">
    <location>
        <begin position="15"/>
        <end position="24"/>
    </location>
</feature>
<evidence type="ECO:0000256" key="2">
    <source>
        <dbReference type="ARBA" id="ARBA00022908"/>
    </source>
</evidence>
<dbReference type="InterPro" id="IPR010998">
    <property type="entry name" value="Integrase_recombinase_N"/>
</dbReference>
<dbReference type="InterPro" id="IPR013762">
    <property type="entry name" value="Integrase-like_cat_sf"/>
</dbReference>
<evidence type="ECO:0000256" key="3">
    <source>
        <dbReference type="ARBA" id="ARBA00023125"/>
    </source>
</evidence>
<dbReference type="Gene3D" id="1.10.150.130">
    <property type="match status" value="1"/>
</dbReference>
<dbReference type="Proteomes" id="UP000835792">
    <property type="component" value="Unassembled WGS sequence"/>
</dbReference>
<protein>
    <submittedName>
        <fullName evidence="7">Site-specific recombinase XerD</fullName>
    </submittedName>
</protein>
<dbReference type="EMBL" id="CAHPRB010000007">
    <property type="protein sequence ID" value="CAB5565455.1"/>
    <property type="molecule type" value="Genomic_DNA"/>
</dbReference>
<dbReference type="InterPro" id="IPR011010">
    <property type="entry name" value="DNA_brk_join_enz"/>
</dbReference>
<dbReference type="Gene3D" id="1.10.443.10">
    <property type="entry name" value="Intergrase catalytic core"/>
    <property type="match status" value="1"/>
</dbReference>
<dbReference type="PANTHER" id="PTHR30349:SF41">
    <property type="entry name" value="INTEGRASE_RECOMBINASE PROTEIN MJ0367-RELATED"/>
    <property type="match status" value="1"/>
</dbReference>
<evidence type="ECO:0000256" key="1">
    <source>
        <dbReference type="ARBA" id="ARBA00008857"/>
    </source>
</evidence>
<organism evidence="7 8">
    <name type="scientific">Citrobacter youngae</name>
    <dbReference type="NCBI Taxonomy" id="133448"/>
    <lineage>
        <taxon>Bacteria</taxon>
        <taxon>Pseudomonadati</taxon>
        <taxon>Pseudomonadota</taxon>
        <taxon>Gammaproteobacteria</taxon>
        <taxon>Enterobacterales</taxon>
        <taxon>Enterobacteriaceae</taxon>
        <taxon>Citrobacter</taxon>
        <taxon>Citrobacter freundii complex</taxon>
    </lineage>
</organism>
<reference evidence="7" key="1">
    <citation type="submission" date="2020-05" db="EMBL/GenBank/DDBJ databases">
        <authorList>
            <person name="Delgado-Blas J."/>
        </authorList>
    </citation>
    <scope>NUCLEOTIDE SEQUENCE</scope>
    <source>
        <strain evidence="7">BB1468</strain>
    </source>
</reference>
<dbReference type="SUPFAM" id="SSF56349">
    <property type="entry name" value="DNA breaking-rejoining enzymes"/>
    <property type="match status" value="1"/>
</dbReference>
<keyword evidence="3" id="KW-0238">DNA-binding</keyword>
<comment type="caution">
    <text evidence="7">The sequence shown here is derived from an EMBL/GenBank/DDBJ whole genome shotgun (WGS) entry which is preliminary data.</text>
</comment>
<feature type="domain" description="Tyr recombinase" evidence="6">
    <location>
        <begin position="180"/>
        <end position="331"/>
    </location>
</feature>
<evidence type="ECO:0000313" key="8">
    <source>
        <dbReference type="Proteomes" id="UP000835792"/>
    </source>
</evidence>
<evidence type="ECO:0000313" key="7">
    <source>
        <dbReference type="EMBL" id="CAB5565455.1"/>
    </source>
</evidence>
<dbReference type="Pfam" id="PF00589">
    <property type="entry name" value="Phage_integrase"/>
    <property type="match status" value="1"/>
</dbReference>
<keyword evidence="8" id="KW-1185">Reference proteome</keyword>
<evidence type="ECO:0000259" key="6">
    <source>
        <dbReference type="Pfam" id="PF00589"/>
    </source>
</evidence>
<keyword evidence="4" id="KW-0233">DNA recombination</keyword>
<accession>A0ABM8MI90</accession>